<dbReference type="InterPro" id="IPR035965">
    <property type="entry name" value="PAS-like_dom_sf"/>
</dbReference>
<dbReference type="RefSeq" id="WP_245094971.1">
    <property type="nucleotide sequence ID" value="NZ_CP095053.1"/>
</dbReference>
<dbReference type="AlphaFoldDB" id="A0A8T9T2B4"/>
<dbReference type="SMART" id="SM00086">
    <property type="entry name" value="PAC"/>
    <property type="match status" value="2"/>
</dbReference>
<dbReference type="Proteomes" id="UP000829925">
    <property type="component" value="Chromosome"/>
</dbReference>
<dbReference type="PROSITE" id="PS50113">
    <property type="entry name" value="PAC"/>
    <property type="match status" value="1"/>
</dbReference>
<dbReference type="InterPro" id="IPR000014">
    <property type="entry name" value="PAS"/>
</dbReference>
<keyword evidence="5" id="KW-0418">Kinase</keyword>
<sequence>MSTSSLPVDYQKLFHALPDNFLLMAPNEEATVLDNTDSHVAVSLKSRNQVVGKPLFEAYPVASQNEADILAGSHAHVRQHHTPHTMPLIRYDLERPAEQGGGFEERYWQATHYPILDEQGSLVYVLQKTEDVTEQHRAFLRNQQMQRELAEQQERTRFILESLPVMIWTTQPNGTPDSFNARWLEFTGATPPELEGKGWLKMLHPDDAPRVAQQWQQAVSNPALFQVEYRLRRHDGQYRWLLVQALPHFTPEGEVSMWIGCGIDIQAQKQMVEELLVTNEQQATLSDQAYQAYQMAESQRDTLYNLLMKAPAVICILRGPEHRYEFVNPEYQRLFPNRQLVGKTVLEALPELADQGIQQLLNQVYETGEPFIGNEIELLLAQDGTSELRKHYFNFTYQPFEENGQKAGITVFAYDVTDLISARKHQEDTTSPAADLQ</sequence>
<dbReference type="NCBIfam" id="TIGR00229">
    <property type="entry name" value="sensory_box"/>
    <property type="match status" value="1"/>
</dbReference>
<comment type="catalytic activity">
    <reaction evidence="1">
        <text>ATP + protein L-histidine = ADP + protein N-phospho-L-histidine.</text>
        <dbReference type="EC" id="2.7.13.3"/>
    </reaction>
</comment>
<dbReference type="InterPro" id="IPR013655">
    <property type="entry name" value="PAS_fold_3"/>
</dbReference>
<dbReference type="InterPro" id="IPR001610">
    <property type="entry name" value="PAC"/>
</dbReference>
<dbReference type="KEGG" id="haei:MUN82_03290"/>
<dbReference type="InterPro" id="IPR013656">
    <property type="entry name" value="PAS_4"/>
</dbReference>
<evidence type="ECO:0000259" key="7">
    <source>
        <dbReference type="PROSITE" id="PS50113"/>
    </source>
</evidence>
<dbReference type="Gene3D" id="3.30.450.20">
    <property type="entry name" value="PAS domain"/>
    <property type="match status" value="3"/>
</dbReference>
<dbReference type="Pfam" id="PF08447">
    <property type="entry name" value="PAS_3"/>
    <property type="match status" value="1"/>
</dbReference>
<dbReference type="EMBL" id="CP095053">
    <property type="protein sequence ID" value="UOR06129.1"/>
    <property type="molecule type" value="Genomic_DNA"/>
</dbReference>
<dbReference type="EC" id="2.7.13.3" evidence="2"/>
<evidence type="ECO:0000313" key="9">
    <source>
        <dbReference type="Proteomes" id="UP000829925"/>
    </source>
</evidence>
<protein>
    <recommendedName>
        <fullName evidence="2">histidine kinase</fullName>
        <ecNumber evidence="2">2.7.13.3</ecNumber>
    </recommendedName>
</protein>
<evidence type="ECO:0000256" key="2">
    <source>
        <dbReference type="ARBA" id="ARBA00012438"/>
    </source>
</evidence>
<dbReference type="InterPro" id="IPR000700">
    <property type="entry name" value="PAS-assoc_C"/>
</dbReference>
<dbReference type="FunFam" id="3.30.450.20:FF:000099">
    <property type="entry name" value="Sensory box sensor histidine kinase"/>
    <property type="match status" value="1"/>
</dbReference>
<keyword evidence="4" id="KW-0808">Transferase</keyword>
<accession>A0A8T9T2B4</accession>
<evidence type="ECO:0000256" key="1">
    <source>
        <dbReference type="ARBA" id="ARBA00000085"/>
    </source>
</evidence>
<dbReference type="CDD" id="cd00130">
    <property type="entry name" value="PAS"/>
    <property type="match status" value="1"/>
</dbReference>
<reference evidence="8 9" key="1">
    <citation type="submission" date="2022-04" db="EMBL/GenBank/DDBJ databases">
        <title>Hymenobacter sp. isolated from the air.</title>
        <authorList>
            <person name="Won M."/>
            <person name="Lee C.-M."/>
            <person name="Woen H.-Y."/>
            <person name="Kwon S.-W."/>
        </authorList>
    </citation>
    <scope>NUCLEOTIDE SEQUENCE [LARGE SCALE GENOMIC DNA]</scope>
    <source>
        <strain evidence="9">5413 J-13</strain>
    </source>
</reference>
<evidence type="ECO:0000313" key="8">
    <source>
        <dbReference type="EMBL" id="UOR06129.1"/>
    </source>
</evidence>
<dbReference type="SMART" id="SM00091">
    <property type="entry name" value="PAS"/>
    <property type="match status" value="2"/>
</dbReference>
<dbReference type="GO" id="GO:0004673">
    <property type="term" value="F:protein histidine kinase activity"/>
    <property type="evidence" value="ECO:0007669"/>
    <property type="project" value="UniProtKB-EC"/>
</dbReference>
<dbReference type="SUPFAM" id="SSF55785">
    <property type="entry name" value="PYP-like sensor domain (PAS domain)"/>
    <property type="match status" value="2"/>
</dbReference>
<feature type="domain" description="PAC" evidence="7">
    <location>
        <begin position="225"/>
        <end position="277"/>
    </location>
</feature>
<keyword evidence="9" id="KW-1185">Reference proteome</keyword>
<gene>
    <name evidence="8" type="ORF">MUN82_03290</name>
</gene>
<evidence type="ECO:0000256" key="5">
    <source>
        <dbReference type="ARBA" id="ARBA00022777"/>
    </source>
</evidence>
<dbReference type="PANTHER" id="PTHR43304:SF1">
    <property type="entry name" value="PAC DOMAIN-CONTAINING PROTEIN"/>
    <property type="match status" value="1"/>
</dbReference>
<feature type="domain" description="PAS" evidence="6">
    <location>
        <begin position="152"/>
        <end position="222"/>
    </location>
</feature>
<evidence type="ECO:0000259" key="6">
    <source>
        <dbReference type="PROSITE" id="PS50112"/>
    </source>
</evidence>
<evidence type="ECO:0000256" key="3">
    <source>
        <dbReference type="ARBA" id="ARBA00022553"/>
    </source>
</evidence>
<dbReference type="InterPro" id="IPR052162">
    <property type="entry name" value="Sensor_kinase/Photoreceptor"/>
</dbReference>
<keyword evidence="3" id="KW-0597">Phosphoprotein</keyword>
<name>A0A8T9T2B4_9BACT</name>
<dbReference type="PROSITE" id="PS50112">
    <property type="entry name" value="PAS"/>
    <property type="match status" value="1"/>
</dbReference>
<dbReference type="PANTHER" id="PTHR43304">
    <property type="entry name" value="PHYTOCHROME-LIKE PROTEIN CPH1"/>
    <property type="match status" value="1"/>
</dbReference>
<dbReference type="Pfam" id="PF08448">
    <property type="entry name" value="PAS_4"/>
    <property type="match status" value="1"/>
</dbReference>
<organism evidence="8 9">
    <name type="scientific">Hymenobacter aerilatus</name>
    <dbReference type="NCBI Taxonomy" id="2932251"/>
    <lineage>
        <taxon>Bacteria</taxon>
        <taxon>Pseudomonadati</taxon>
        <taxon>Bacteroidota</taxon>
        <taxon>Cytophagia</taxon>
        <taxon>Cytophagales</taxon>
        <taxon>Hymenobacteraceae</taxon>
        <taxon>Hymenobacter</taxon>
    </lineage>
</organism>
<evidence type="ECO:0000256" key="4">
    <source>
        <dbReference type="ARBA" id="ARBA00022679"/>
    </source>
</evidence>
<proteinExistence type="predicted"/>